<dbReference type="Proteomes" id="UP000184388">
    <property type="component" value="Unassembled WGS sequence"/>
</dbReference>
<organism evidence="2 3">
    <name type="scientific">Streptomyces yunnanensis</name>
    <dbReference type="NCBI Taxonomy" id="156453"/>
    <lineage>
        <taxon>Bacteria</taxon>
        <taxon>Bacillati</taxon>
        <taxon>Actinomycetota</taxon>
        <taxon>Actinomycetes</taxon>
        <taxon>Kitasatosporales</taxon>
        <taxon>Streptomycetaceae</taxon>
        <taxon>Streptomyces</taxon>
    </lineage>
</organism>
<name>A0A9X8N2B9_9ACTN</name>
<dbReference type="AlphaFoldDB" id="A0A9X8N2B9"/>
<evidence type="ECO:0000256" key="1">
    <source>
        <dbReference type="SAM" id="MobiDB-lite"/>
    </source>
</evidence>
<gene>
    <name evidence="2" type="ORF">SAMN05216268_113188</name>
</gene>
<feature type="region of interest" description="Disordered" evidence="1">
    <location>
        <begin position="48"/>
        <end position="67"/>
    </location>
</feature>
<evidence type="ECO:0000313" key="2">
    <source>
        <dbReference type="EMBL" id="SHM72414.1"/>
    </source>
</evidence>
<dbReference type="RefSeq" id="WP_073447003.1">
    <property type="nucleotide sequence ID" value="NZ_FRBK01000013.1"/>
</dbReference>
<protein>
    <recommendedName>
        <fullName evidence="4">Transposase</fullName>
    </recommendedName>
</protein>
<reference evidence="3" key="1">
    <citation type="submission" date="2016-11" db="EMBL/GenBank/DDBJ databases">
        <authorList>
            <person name="Jaros S."/>
            <person name="Januszkiewicz K."/>
            <person name="Wedrychowicz H."/>
        </authorList>
    </citation>
    <scope>NUCLEOTIDE SEQUENCE [LARGE SCALE GENOMIC DNA]</scope>
    <source>
        <strain evidence="3">CGMCC 4.3555</strain>
    </source>
</reference>
<dbReference type="EMBL" id="FRBK01000013">
    <property type="protein sequence ID" value="SHM72414.1"/>
    <property type="molecule type" value="Genomic_DNA"/>
</dbReference>
<evidence type="ECO:0000313" key="3">
    <source>
        <dbReference type="Proteomes" id="UP000184388"/>
    </source>
</evidence>
<comment type="caution">
    <text evidence="2">The sequence shown here is derived from an EMBL/GenBank/DDBJ whole genome shotgun (WGS) entry which is preliminary data.</text>
</comment>
<accession>A0A9X8N2B9</accession>
<sequence>MIDLFSRRLLGYARGERHDAELVVASLNTAAATRGGDVRDVTFHERDHQANPGTELAARKISTTRGD</sequence>
<proteinExistence type="predicted"/>
<evidence type="ECO:0008006" key="4">
    <source>
        <dbReference type="Google" id="ProtNLM"/>
    </source>
</evidence>